<dbReference type="CDD" id="cd01854">
    <property type="entry name" value="YjeQ_EngC"/>
    <property type="match status" value="1"/>
</dbReference>
<proteinExistence type="inferred from homology"/>
<feature type="binding site" evidence="3">
    <location>
        <begin position="116"/>
        <end position="119"/>
    </location>
    <ligand>
        <name>GTP</name>
        <dbReference type="ChEBI" id="CHEBI:37565"/>
    </ligand>
</feature>
<evidence type="ECO:0000259" key="4">
    <source>
        <dbReference type="PROSITE" id="PS50936"/>
    </source>
</evidence>
<keyword evidence="3" id="KW-0862">Zinc</keyword>
<feature type="binding site" evidence="3">
    <location>
        <position position="258"/>
    </location>
    <ligand>
        <name>Zn(2+)</name>
        <dbReference type="ChEBI" id="CHEBI:29105"/>
    </ligand>
</feature>
<evidence type="ECO:0000313" key="7">
    <source>
        <dbReference type="Proteomes" id="UP000532440"/>
    </source>
</evidence>
<accession>A0A7W8M911</accession>
<dbReference type="GO" id="GO:0042274">
    <property type="term" value="P:ribosomal small subunit biogenesis"/>
    <property type="evidence" value="ECO:0007669"/>
    <property type="project" value="UniProtKB-UniRule"/>
</dbReference>
<evidence type="ECO:0000256" key="3">
    <source>
        <dbReference type="HAMAP-Rule" id="MF_01820"/>
    </source>
</evidence>
<keyword evidence="3" id="KW-0479">Metal-binding</keyword>
<dbReference type="EMBL" id="JACHGB010000004">
    <property type="protein sequence ID" value="MBB5272368.1"/>
    <property type="molecule type" value="Genomic_DNA"/>
</dbReference>
<dbReference type="Pfam" id="PF03193">
    <property type="entry name" value="RsgA_GTPase"/>
    <property type="match status" value="1"/>
</dbReference>
<dbReference type="Proteomes" id="UP000532440">
    <property type="component" value="Unassembled WGS sequence"/>
</dbReference>
<feature type="binding site" evidence="3">
    <location>
        <position position="260"/>
    </location>
    <ligand>
        <name>Zn(2+)</name>
        <dbReference type="ChEBI" id="CHEBI:29105"/>
    </ligand>
</feature>
<keyword evidence="3 6" id="KW-0378">Hydrolase</keyword>
<dbReference type="InterPro" id="IPR010914">
    <property type="entry name" value="RsgA_GTPase_dom"/>
</dbReference>
<keyword evidence="1 3" id="KW-0547">Nucleotide-binding</keyword>
<feature type="domain" description="EngC GTPase" evidence="4">
    <location>
        <begin position="77"/>
        <end position="227"/>
    </location>
</feature>
<dbReference type="InterPro" id="IPR027417">
    <property type="entry name" value="P-loop_NTPase"/>
</dbReference>
<dbReference type="Gene3D" id="3.40.50.300">
    <property type="entry name" value="P-loop containing nucleotide triphosphate hydrolases"/>
    <property type="match status" value="1"/>
</dbReference>
<keyword evidence="3" id="KW-0694">RNA-binding</keyword>
<name>A0A7W8M911_9BURK</name>
<dbReference type="PROSITE" id="PS50936">
    <property type="entry name" value="ENGC_GTPASE"/>
    <property type="match status" value="1"/>
</dbReference>
<evidence type="ECO:0000259" key="5">
    <source>
        <dbReference type="PROSITE" id="PS51721"/>
    </source>
</evidence>
<dbReference type="NCBIfam" id="TIGR00157">
    <property type="entry name" value="ribosome small subunit-dependent GTPase A"/>
    <property type="match status" value="1"/>
</dbReference>
<comment type="function">
    <text evidence="3">One of several proteins that assist in the late maturation steps of the functional core of the 30S ribosomal subunit. Helps release RbfA from mature subunits. May play a role in the assembly of ribosomal proteins into the subunit. Circularly permuted GTPase that catalyzes slow GTP hydrolysis, GTPase activity is stimulated by the 30S ribosomal subunit.</text>
</comment>
<dbReference type="InterPro" id="IPR004881">
    <property type="entry name" value="Ribosome_biogen_GTPase_RsgA"/>
</dbReference>
<keyword evidence="3" id="KW-0690">Ribosome biogenesis</keyword>
<comment type="caution">
    <text evidence="6">The sequence shown here is derived from an EMBL/GenBank/DDBJ whole genome shotgun (WGS) entry which is preliminary data.</text>
</comment>
<dbReference type="RefSeq" id="WP_343060756.1">
    <property type="nucleotide sequence ID" value="NZ_BAABEW010000025.1"/>
</dbReference>
<keyword evidence="3" id="KW-0699">rRNA-binding</keyword>
<dbReference type="Gene3D" id="1.10.40.50">
    <property type="entry name" value="Probable gtpase engc, domain 3"/>
    <property type="match status" value="1"/>
</dbReference>
<feature type="binding site" evidence="3">
    <location>
        <position position="266"/>
    </location>
    <ligand>
        <name>Zn(2+)</name>
        <dbReference type="ChEBI" id="CHEBI:29105"/>
    </ligand>
</feature>
<protein>
    <recommendedName>
        <fullName evidence="3">Small ribosomal subunit biogenesis GTPase RsgA</fullName>
        <ecNumber evidence="3">3.6.1.-</ecNumber>
    </recommendedName>
</protein>
<dbReference type="AlphaFoldDB" id="A0A7W8M911"/>
<dbReference type="PROSITE" id="PS51721">
    <property type="entry name" value="G_CP"/>
    <property type="match status" value="1"/>
</dbReference>
<keyword evidence="3" id="KW-0963">Cytoplasm</keyword>
<dbReference type="GO" id="GO:0003924">
    <property type="term" value="F:GTPase activity"/>
    <property type="evidence" value="ECO:0007669"/>
    <property type="project" value="UniProtKB-UniRule"/>
</dbReference>
<dbReference type="InterPro" id="IPR030378">
    <property type="entry name" value="G_CP_dom"/>
</dbReference>
<dbReference type="PANTHER" id="PTHR32120">
    <property type="entry name" value="SMALL RIBOSOMAL SUBUNIT BIOGENESIS GTPASE RSGA"/>
    <property type="match status" value="1"/>
</dbReference>
<feature type="domain" description="CP-type G" evidence="5">
    <location>
        <begin position="61"/>
        <end position="229"/>
    </location>
</feature>
<dbReference type="HAMAP" id="MF_01820">
    <property type="entry name" value="GTPase_RsgA"/>
    <property type="match status" value="1"/>
</dbReference>
<dbReference type="GO" id="GO:0019843">
    <property type="term" value="F:rRNA binding"/>
    <property type="evidence" value="ECO:0007669"/>
    <property type="project" value="UniProtKB-KW"/>
</dbReference>
<keyword evidence="2 3" id="KW-0342">GTP-binding</keyword>
<keyword evidence="7" id="KW-1185">Reference proteome</keyword>
<dbReference type="SUPFAM" id="SSF52540">
    <property type="entry name" value="P-loop containing nucleoside triphosphate hydrolases"/>
    <property type="match status" value="1"/>
</dbReference>
<gene>
    <name evidence="3" type="primary">rsgA</name>
    <name evidence="6" type="ORF">HNQ70_002382</name>
</gene>
<comment type="subunit">
    <text evidence="3">Monomer. Associates with 30S ribosomal subunit, binds 16S rRNA.</text>
</comment>
<dbReference type="GO" id="GO:0046872">
    <property type="term" value="F:metal ion binding"/>
    <property type="evidence" value="ECO:0007669"/>
    <property type="project" value="UniProtKB-KW"/>
</dbReference>
<dbReference type="GO" id="GO:0005525">
    <property type="term" value="F:GTP binding"/>
    <property type="evidence" value="ECO:0007669"/>
    <property type="project" value="UniProtKB-UniRule"/>
</dbReference>
<evidence type="ECO:0000256" key="2">
    <source>
        <dbReference type="ARBA" id="ARBA00023134"/>
    </source>
</evidence>
<reference evidence="6 7" key="1">
    <citation type="submission" date="2020-08" db="EMBL/GenBank/DDBJ databases">
        <title>Genomic Encyclopedia of Type Strains, Phase IV (KMG-IV): sequencing the most valuable type-strain genomes for metagenomic binning, comparative biology and taxonomic classification.</title>
        <authorList>
            <person name="Goeker M."/>
        </authorList>
    </citation>
    <scope>NUCLEOTIDE SEQUENCE [LARGE SCALE GENOMIC DNA]</scope>
    <source>
        <strain evidence="6 7">DSM 29781</strain>
    </source>
</reference>
<sequence>MPNATIVASYGRHFAVRTDEDGTTLSAVTRGKRGSLATGDRVRIGLLGSGQAVIDSAAPRRNEFKRSDAFRTKLIAANVDQAGIVIAADPPFSEELLLRVLLAAEAGDVPIALLVNKRDLVAARAAIEPRIAAYRALGYTVLDCAAGSAPDETRATLLPWLRGRTTLLLGESGMGKSTLVNCLVPDAQLRTQAISQALAAGRHTTTFTRLFRLPGDEGCIIDSPGFQNFGLDHLSESQRVHAMPEFRPLLGRCRFHNCSHGDEPGCAIRGAVEAGEIDVIRYRLFLRVAAESRAQARRLPGRG</sequence>
<dbReference type="PANTHER" id="PTHR32120:SF11">
    <property type="entry name" value="SMALL RIBOSOMAL SUBUNIT BIOGENESIS GTPASE RSGA 1, MITOCHONDRIAL-RELATED"/>
    <property type="match status" value="1"/>
</dbReference>
<feature type="binding site" evidence="3">
    <location>
        <position position="253"/>
    </location>
    <ligand>
        <name>Zn(2+)</name>
        <dbReference type="ChEBI" id="CHEBI:29105"/>
    </ligand>
</feature>
<organism evidence="6 7">
    <name type="scientific">Quisquiliibacterium transsilvanicum</name>
    <dbReference type="NCBI Taxonomy" id="1549638"/>
    <lineage>
        <taxon>Bacteria</taxon>
        <taxon>Pseudomonadati</taxon>
        <taxon>Pseudomonadota</taxon>
        <taxon>Betaproteobacteria</taxon>
        <taxon>Burkholderiales</taxon>
        <taxon>Burkholderiaceae</taxon>
        <taxon>Quisquiliibacterium</taxon>
    </lineage>
</organism>
<comment type="similarity">
    <text evidence="3">Belongs to the TRAFAC class YlqF/YawG GTPase family. RsgA subfamily.</text>
</comment>
<evidence type="ECO:0000313" key="6">
    <source>
        <dbReference type="EMBL" id="MBB5272368.1"/>
    </source>
</evidence>
<evidence type="ECO:0000256" key="1">
    <source>
        <dbReference type="ARBA" id="ARBA00022741"/>
    </source>
</evidence>
<comment type="subcellular location">
    <subcellularLocation>
        <location evidence="3">Cytoplasm</location>
    </subcellularLocation>
</comment>
<feature type="binding site" evidence="3">
    <location>
        <begin position="170"/>
        <end position="178"/>
    </location>
    <ligand>
        <name>GTP</name>
        <dbReference type="ChEBI" id="CHEBI:37565"/>
    </ligand>
</feature>
<dbReference type="GO" id="GO:0005737">
    <property type="term" value="C:cytoplasm"/>
    <property type="evidence" value="ECO:0007669"/>
    <property type="project" value="UniProtKB-SubCell"/>
</dbReference>
<dbReference type="EC" id="3.6.1.-" evidence="3"/>
<comment type="cofactor">
    <cofactor evidence="3">
        <name>Zn(2+)</name>
        <dbReference type="ChEBI" id="CHEBI:29105"/>
    </cofactor>
    <text evidence="3">Binds 1 zinc ion per subunit.</text>
</comment>